<evidence type="ECO:0008006" key="3">
    <source>
        <dbReference type="Google" id="ProtNLM"/>
    </source>
</evidence>
<name>A0ABT8L627_9BACT</name>
<dbReference type="PROSITE" id="PS51257">
    <property type="entry name" value="PROKAR_LIPOPROTEIN"/>
    <property type="match status" value="1"/>
</dbReference>
<sequence length="231" mass="24497">MKTLKENQTGFLKIVTILLVIIVGCTSCNNDDEAATTNPGTTSSDIIAVPFFVETADKQMPTSADQLLYETRNHNPVKAPDGQHLSWGEFSQVTGTVIVNCMGANVKVDLTLNGLIPNGVYTIWNVTFDAPGMDPSETMLGLDGIGAAGKGNGSDNYFTASANGSASISIISPGGSLSMMGTMEACPLTDNFEWHIIGTYHMDGKTYGPDLGPDGTVAEQFGFIFKNETPQ</sequence>
<dbReference type="RefSeq" id="WP_346758018.1">
    <property type="nucleotide sequence ID" value="NZ_JAUJEB010000001.1"/>
</dbReference>
<protein>
    <recommendedName>
        <fullName evidence="3">Lipoprotein</fullName>
    </recommendedName>
</protein>
<comment type="caution">
    <text evidence="1">The sequence shown here is derived from an EMBL/GenBank/DDBJ whole genome shotgun (WGS) entry which is preliminary data.</text>
</comment>
<keyword evidence="2" id="KW-1185">Reference proteome</keyword>
<gene>
    <name evidence="1" type="ORF">QQ020_11615</name>
</gene>
<proteinExistence type="predicted"/>
<organism evidence="1 2">
    <name type="scientific">Agaribacillus aureus</name>
    <dbReference type="NCBI Taxonomy" id="3051825"/>
    <lineage>
        <taxon>Bacteria</taxon>
        <taxon>Pseudomonadati</taxon>
        <taxon>Bacteroidota</taxon>
        <taxon>Cytophagia</taxon>
        <taxon>Cytophagales</taxon>
        <taxon>Splendidivirgaceae</taxon>
        <taxon>Agaribacillus</taxon>
    </lineage>
</organism>
<evidence type="ECO:0000313" key="2">
    <source>
        <dbReference type="Proteomes" id="UP001172083"/>
    </source>
</evidence>
<reference evidence="1" key="1">
    <citation type="submission" date="2023-06" db="EMBL/GenBank/DDBJ databases">
        <title>Genomic of Agaribacillus aureum.</title>
        <authorList>
            <person name="Wang G."/>
        </authorList>
    </citation>
    <scope>NUCLEOTIDE SEQUENCE</scope>
    <source>
        <strain evidence="1">BMA12</strain>
    </source>
</reference>
<dbReference type="EMBL" id="JAUJEB010000001">
    <property type="protein sequence ID" value="MDN5212701.1"/>
    <property type="molecule type" value="Genomic_DNA"/>
</dbReference>
<dbReference type="Proteomes" id="UP001172083">
    <property type="component" value="Unassembled WGS sequence"/>
</dbReference>
<accession>A0ABT8L627</accession>
<evidence type="ECO:0000313" key="1">
    <source>
        <dbReference type="EMBL" id="MDN5212701.1"/>
    </source>
</evidence>